<dbReference type="SUPFAM" id="SSF100950">
    <property type="entry name" value="NagB/RpiA/CoA transferase-like"/>
    <property type="match status" value="1"/>
</dbReference>
<dbReference type="PANTHER" id="PTHR45859:SF1">
    <property type="entry name" value="TRANSLATION INITIATION FACTOR EIF-2B SUBUNIT BETA"/>
    <property type="match status" value="1"/>
</dbReference>
<dbReference type="GO" id="GO:0003743">
    <property type="term" value="F:translation initiation factor activity"/>
    <property type="evidence" value="ECO:0007669"/>
    <property type="project" value="UniProtKB-KW"/>
</dbReference>
<keyword evidence="3" id="KW-0963">Cytoplasm</keyword>
<proteinExistence type="inferred from homology"/>
<reference evidence="10 11" key="1">
    <citation type="submission" date="2022-07" db="EMBL/GenBank/DDBJ databases">
        <title>Genome-wide signatures of adaptation to extreme environments.</title>
        <authorList>
            <person name="Cho C.H."/>
            <person name="Yoon H.S."/>
        </authorList>
    </citation>
    <scope>NUCLEOTIDE SEQUENCE [LARGE SCALE GENOMIC DNA]</scope>
    <source>
        <strain evidence="10 11">108.79 E11</strain>
    </source>
</reference>
<organism evidence="10 11">
    <name type="scientific">Galdieria yellowstonensis</name>
    <dbReference type="NCBI Taxonomy" id="3028027"/>
    <lineage>
        <taxon>Eukaryota</taxon>
        <taxon>Rhodophyta</taxon>
        <taxon>Bangiophyceae</taxon>
        <taxon>Galdieriales</taxon>
        <taxon>Galdieriaceae</taxon>
        <taxon>Galdieria</taxon>
    </lineage>
</organism>
<gene>
    <name evidence="10" type="ORF">GAYE_SCF04G2439</name>
</gene>
<comment type="subcellular location">
    <subcellularLocation>
        <location evidence="1">Cytoplasm</location>
        <location evidence="1">Cytosol</location>
    </subcellularLocation>
</comment>
<evidence type="ECO:0000313" key="11">
    <source>
        <dbReference type="Proteomes" id="UP001300502"/>
    </source>
</evidence>
<dbReference type="Proteomes" id="UP001300502">
    <property type="component" value="Unassembled WGS sequence"/>
</dbReference>
<keyword evidence="5" id="KW-0648">Protein biosynthesis</keyword>
<accession>A0AAV9IB16</accession>
<dbReference type="GO" id="GO:0005085">
    <property type="term" value="F:guanyl-nucleotide exchange factor activity"/>
    <property type="evidence" value="ECO:0007669"/>
    <property type="project" value="TreeGrafter"/>
</dbReference>
<dbReference type="Pfam" id="PF01008">
    <property type="entry name" value="IF-2B"/>
    <property type="match status" value="1"/>
</dbReference>
<keyword evidence="4" id="KW-0396">Initiation factor</keyword>
<evidence type="ECO:0000256" key="6">
    <source>
        <dbReference type="ARBA" id="ARBA00044122"/>
    </source>
</evidence>
<comment type="similarity">
    <text evidence="2 9">Belongs to the eIF-2B alpha/beta/delta subunits family.</text>
</comment>
<name>A0AAV9IB16_9RHOD</name>
<dbReference type="InterPro" id="IPR037171">
    <property type="entry name" value="NagB/RpiA_transferase-like"/>
</dbReference>
<dbReference type="GO" id="GO:0005851">
    <property type="term" value="C:eukaryotic translation initiation factor 2B complex"/>
    <property type="evidence" value="ECO:0007669"/>
    <property type="project" value="TreeGrafter"/>
</dbReference>
<evidence type="ECO:0000256" key="1">
    <source>
        <dbReference type="ARBA" id="ARBA00004514"/>
    </source>
</evidence>
<dbReference type="EMBL" id="JANCYU010000024">
    <property type="protein sequence ID" value="KAK4524538.1"/>
    <property type="molecule type" value="Genomic_DNA"/>
</dbReference>
<dbReference type="InterPro" id="IPR000649">
    <property type="entry name" value="IF-2B-related"/>
</dbReference>
<evidence type="ECO:0000256" key="7">
    <source>
        <dbReference type="ARBA" id="ARBA00044228"/>
    </source>
</evidence>
<comment type="subunit">
    <text evidence="8">Component of the translation initiation factor 2B (eIF2B) complex which is a heterodecamer of two sets of five different subunits: alpha, beta, gamma, delta and epsilon. Subunits alpha, beta and delta comprise a regulatory subcomplex and subunits epsilon and gamma comprise a catalytic subcomplex. Within the complex, the hexameric regulatory complex resides at the center, with the two heterodimeric catalytic subcomplexes bound on opposite sides.</text>
</comment>
<protein>
    <recommendedName>
        <fullName evidence="6">Translation initiation factor eIF2B subunit beta</fullName>
    </recommendedName>
    <alternativeName>
        <fullName evidence="7">eIF2B GDP-GTP exchange factor subunit beta</fullName>
    </alternativeName>
</protein>
<evidence type="ECO:0000256" key="4">
    <source>
        <dbReference type="ARBA" id="ARBA00022540"/>
    </source>
</evidence>
<dbReference type="AlphaFoldDB" id="A0AAV9IB16"/>
<evidence type="ECO:0000256" key="5">
    <source>
        <dbReference type="ARBA" id="ARBA00022917"/>
    </source>
</evidence>
<dbReference type="GO" id="GO:0005829">
    <property type="term" value="C:cytosol"/>
    <property type="evidence" value="ECO:0007669"/>
    <property type="project" value="UniProtKB-SubCell"/>
</dbReference>
<comment type="caution">
    <text evidence="10">The sequence shown here is derived from an EMBL/GenBank/DDBJ whole genome shotgun (WGS) entry which is preliminary data.</text>
</comment>
<sequence>MSYRSSTSSASLLGKETRRALSYLQQELREEKLSGWRVAKETLRLLRIVISSVSSSGLDKVEEAVRELGQELTRGYPRCFVAENMTRRVLKVIHEETSLDTSDPGRQLLGRSVKNVKAVKSNILEAINEIEDELDTVLPNITEQSLEHIHSNEVLLTFGYSQSVEEFLKSAAEKRHFEVIIAECELDYSGHRLAKSLSEENVDVTLISDAAVVALMSRVHKVIIGAQAIMADGSVLAASGTFMMAAAAKHYAVPLVICAGLHKLTPLFPHHPDNLYDMLSPCQVVQNPKVWNETWFRQLEMSCPRLDLIPSPYIRLLVTNSGGFSPSYVYRILNEFYDEIDTCLKYSS</sequence>
<dbReference type="InterPro" id="IPR042529">
    <property type="entry name" value="IF_2B-like_C"/>
</dbReference>
<evidence type="ECO:0000256" key="2">
    <source>
        <dbReference type="ARBA" id="ARBA00007251"/>
    </source>
</evidence>
<dbReference type="InterPro" id="IPR051855">
    <property type="entry name" value="eIF2B_beta_subunit"/>
</dbReference>
<dbReference type="PANTHER" id="PTHR45859">
    <property type="entry name" value="TRANSLATION INITIATION FACTOR EIF-2B SUBUNIT BETA"/>
    <property type="match status" value="1"/>
</dbReference>
<evidence type="ECO:0000313" key="10">
    <source>
        <dbReference type="EMBL" id="KAK4524538.1"/>
    </source>
</evidence>
<evidence type="ECO:0000256" key="9">
    <source>
        <dbReference type="RuleBase" id="RU003814"/>
    </source>
</evidence>
<evidence type="ECO:0000256" key="8">
    <source>
        <dbReference type="ARBA" id="ARBA00046432"/>
    </source>
</evidence>
<keyword evidence="11" id="KW-1185">Reference proteome</keyword>
<evidence type="ECO:0000256" key="3">
    <source>
        <dbReference type="ARBA" id="ARBA00022490"/>
    </source>
</evidence>
<dbReference type="Gene3D" id="3.40.50.10470">
    <property type="entry name" value="Translation initiation factor eif-2b, domain 2"/>
    <property type="match status" value="1"/>
</dbReference>